<protein>
    <submittedName>
        <fullName evidence="2">Uncharacterized protein</fullName>
    </submittedName>
</protein>
<dbReference type="RefSeq" id="WP_085791926.1">
    <property type="nucleotide sequence ID" value="NZ_FWFK01000004.1"/>
</dbReference>
<keyword evidence="1" id="KW-0812">Transmembrane</keyword>
<name>A0A1X6ZA97_9RHOB</name>
<sequence length="131" mass="13716">MLAPLLAGLLFGAATIGLLRITGMDRDRATGPILLSAIALFYPVFAVENGTGREIALHGAIALAFLAAAVIGHRFGLMLVAIAMIGHGLFDIAVHAVPNGPAPRWWGPFCLGVDVVLGAWLLVARPWRKAG</sequence>
<accession>A0A1X6ZA97</accession>
<evidence type="ECO:0000313" key="3">
    <source>
        <dbReference type="Proteomes" id="UP000193570"/>
    </source>
</evidence>
<dbReference type="Proteomes" id="UP000193570">
    <property type="component" value="Unassembled WGS sequence"/>
</dbReference>
<gene>
    <name evidence="2" type="ORF">ROJ8625_02202</name>
</gene>
<dbReference type="EMBL" id="FWFK01000004">
    <property type="protein sequence ID" value="SLN45675.1"/>
    <property type="molecule type" value="Genomic_DNA"/>
</dbReference>
<dbReference type="AlphaFoldDB" id="A0A1X6ZA97"/>
<evidence type="ECO:0000313" key="2">
    <source>
        <dbReference type="EMBL" id="SLN45675.1"/>
    </source>
</evidence>
<keyword evidence="1" id="KW-1133">Transmembrane helix</keyword>
<feature type="transmembrane region" description="Helical" evidence="1">
    <location>
        <begin position="105"/>
        <end position="123"/>
    </location>
</feature>
<feature type="transmembrane region" description="Helical" evidence="1">
    <location>
        <begin position="29"/>
        <end position="47"/>
    </location>
</feature>
<feature type="transmembrane region" description="Helical" evidence="1">
    <location>
        <begin position="59"/>
        <end position="85"/>
    </location>
</feature>
<proteinExistence type="predicted"/>
<evidence type="ECO:0000256" key="1">
    <source>
        <dbReference type="SAM" id="Phobius"/>
    </source>
</evidence>
<dbReference type="OrthoDB" id="7580644at2"/>
<keyword evidence="3" id="KW-1185">Reference proteome</keyword>
<organism evidence="2 3">
    <name type="scientific">Roseivivax jejudonensis</name>
    <dbReference type="NCBI Taxonomy" id="1529041"/>
    <lineage>
        <taxon>Bacteria</taxon>
        <taxon>Pseudomonadati</taxon>
        <taxon>Pseudomonadota</taxon>
        <taxon>Alphaproteobacteria</taxon>
        <taxon>Rhodobacterales</taxon>
        <taxon>Roseobacteraceae</taxon>
        <taxon>Roseivivax</taxon>
    </lineage>
</organism>
<reference evidence="2 3" key="1">
    <citation type="submission" date="2017-03" db="EMBL/GenBank/DDBJ databases">
        <authorList>
            <person name="Afonso C.L."/>
            <person name="Miller P.J."/>
            <person name="Scott M.A."/>
            <person name="Spackman E."/>
            <person name="Goraichik I."/>
            <person name="Dimitrov K.M."/>
            <person name="Suarez D.L."/>
            <person name="Swayne D.E."/>
        </authorList>
    </citation>
    <scope>NUCLEOTIDE SEQUENCE [LARGE SCALE GENOMIC DNA]</scope>
    <source>
        <strain evidence="2 3">CECT 8625</strain>
    </source>
</reference>
<keyword evidence="1" id="KW-0472">Membrane</keyword>